<protein>
    <recommendedName>
        <fullName evidence="7">Probable branched-chain-amino-acid aminotransferase</fullName>
        <ecNumber evidence="6">2.6.1.42</ecNumber>
    </recommendedName>
</protein>
<evidence type="ECO:0000256" key="1">
    <source>
        <dbReference type="ARBA" id="ARBA00003109"/>
    </source>
</evidence>
<dbReference type="GO" id="GO:0009082">
    <property type="term" value="P:branched-chain amino acid biosynthetic process"/>
    <property type="evidence" value="ECO:0007669"/>
    <property type="project" value="UniProtKB-KW"/>
</dbReference>
<dbReference type="AlphaFoldDB" id="A0A0F3ITI8"/>
<dbReference type="Pfam" id="PF01063">
    <property type="entry name" value="Aminotran_4"/>
    <property type="match status" value="1"/>
</dbReference>
<evidence type="ECO:0000256" key="7">
    <source>
        <dbReference type="ARBA" id="ARBA00014472"/>
    </source>
</evidence>
<dbReference type="EC" id="2.6.1.42" evidence="6"/>
<dbReference type="OrthoDB" id="21319at2"/>
<keyword evidence="12" id="KW-0808">Transferase</keyword>
<evidence type="ECO:0000256" key="2">
    <source>
        <dbReference type="ARBA" id="ARBA00004824"/>
    </source>
</evidence>
<dbReference type="Proteomes" id="UP000033774">
    <property type="component" value="Unassembled WGS sequence"/>
</dbReference>
<dbReference type="SUPFAM" id="SSF56752">
    <property type="entry name" value="D-aminoacid aminotransferase-like PLP-dependent enzymes"/>
    <property type="match status" value="1"/>
</dbReference>
<comment type="pathway">
    <text evidence="3">Amino-acid biosynthesis; L-valine biosynthesis; L-valine from pyruvate: step 4/4.</text>
</comment>
<dbReference type="GO" id="GO:0005829">
    <property type="term" value="C:cytosol"/>
    <property type="evidence" value="ECO:0007669"/>
    <property type="project" value="TreeGrafter"/>
</dbReference>
<dbReference type="GO" id="GO:0004084">
    <property type="term" value="F:branched-chain-amino-acid transaminase activity"/>
    <property type="evidence" value="ECO:0007669"/>
    <property type="project" value="UniProtKB-EC"/>
</dbReference>
<keyword evidence="8" id="KW-0100">Branched-chain amino acid biosynthesis</keyword>
<dbReference type="RefSeq" id="WP_045775323.1">
    <property type="nucleotide sequence ID" value="NZ_LAJY01000167.1"/>
</dbReference>
<comment type="catalytic activity">
    <reaction evidence="11">
        <text>L-leucine + 2-oxoglutarate = 4-methyl-2-oxopentanoate + L-glutamate</text>
        <dbReference type="Rhea" id="RHEA:18321"/>
        <dbReference type="ChEBI" id="CHEBI:16810"/>
        <dbReference type="ChEBI" id="CHEBI:17865"/>
        <dbReference type="ChEBI" id="CHEBI:29985"/>
        <dbReference type="ChEBI" id="CHEBI:57427"/>
        <dbReference type="EC" id="2.6.1.42"/>
    </reaction>
</comment>
<dbReference type="Gene3D" id="3.30.470.10">
    <property type="match status" value="1"/>
</dbReference>
<reference evidence="12 13" key="1">
    <citation type="submission" date="2015-03" db="EMBL/GenBank/DDBJ databases">
        <title>Draft genome sequence of Elstera litoralis.</title>
        <authorList>
            <person name="Rahalkar M.C."/>
            <person name="Dhakephalkar P.K."/>
            <person name="Pore S.D."/>
            <person name="Arora P."/>
            <person name="Kapse N.G."/>
            <person name="Pandit P.S."/>
        </authorList>
    </citation>
    <scope>NUCLEOTIDE SEQUENCE [LARGE SCALE GENOMIC DNA]</scope>
    <source>
        <strain evidence="12 13">Dia-1</strain>
    </source>
</reference>
<dbReference type="PATRIC" id="fig|552518.3.peg.713"/>
<dbReference type="EMBL" id="LAJY01000167">
    <property type="protein sequence ID" value="KJV10031.1"/>
    <property type="molecule type" value="Genomic_DNA"/>
</dbReference>
<comment type="pathway">
    <text evidence="4">Amino-acid biosynthesis; L-leucine biosynthesis; L-leucine from 3-methyl-2-oxobutanoate: step 4/4.</text>
</comment>
<comment type="pathway">
    <text evidence="2">Amino-acid biosynthesis; L-isoleucine biosynthesis; L-isoleucine from 2-oxobutanoate: step 4/4.</text>
</comment>
<evidence type="ECO:0000313" key="13">
    <source>
        <dbReference type="Proteomes" id="UP000033774"/>
    </source>
</evidence>
<dbReference type="PANTHER" id="PTHR42743:SF11">
    <property type="entry name" value="AMINODEOXYCHORISMATE LYASE"/>
    <property type="match status" value="1"/>
</dbReference>
<comment type="function">
    <text evidence="1">Acts on leucine, isoleucine and valine.</text>
</comment>
<comment type="caution">
    <text evidence="12">The sequence shown here is derived from an EMBL/GenBank/DDBJ whole genome shotgun (WGS) entry which is preliminary data.</text>
</comment>
<keyword evidence="12" id="KW-0032">Aminotransferase</keyword>
<dbReference type="NCBIfam" id="NF009896">
    <property type="entry name" value="PRK13356.1"/>
    <property type="match status" value="1"/>
</dbReference>
<dbReference type="PANTHER" id="PTHR42743">
    <property type="entry name" value="AMINO-ACID AMINOTRANSFERASE"/>
    <property type="match status" value="1"/>
</dbReference>
<proteinExistence type="inferred from homology"/>
<evidence type="ECO:0000256" key="6">
    <source>
        <dbReference type="ARBA" id="ARBA00013053"/>
    </source>
</evidence>
<name>A0A0F3ITI8_9PROT</name>
<evidence type="ECO:0000313" key="12">
    <source>
        <dbReference type="EMBL" id="KJV10031.1"/>
    </source>
</evidence>
<dbReference type="InterPro" id="IPR043132">
    <property type="entry name" value="BCAT-like_C"/>
</dbReference>
<dbReference type="InterPro" id="IPR050571">
    <property type="entry name" value="Class-IV_PLP-Dep_Aminotrnsfr"/>
</dbReference>
<organism evidence="12 13">
    <name type="scientific">Elstera litoralis</name>
    <dbReference type="NCBI Taxonomy" id="552518"/>
    <lineage>
        <taxon>Bacteria</taxon>
        <taxon>Pseudomonadati</taxon>
        <taxon>Pseudomonadota</taxon>
        <taxon>Alphaproteobacteria</taxon>
        <taxon>Rhodospirillales</taxon>
        <taxon>Rhodospirillaceae</taxon>
        <taxon>Elstera</taxon>
    </lineage>
</organism>
<comment type="catalytic activity">
    <reaction evidence="9">
        <text>L-valine + 2-oxoglutarate = 3-methyl-2-oxobutanoate + L-glutamate</text>
        <dbReference type="Rhea" id="RHEA:24813"/>
        <dbReference type="ChEBI" id="CHEBI:11851"/>
        <dbReference type="ChEBI" id="CHEBI:16810"/>
        <dbReference type="ChEBI" id="CHEBI:29985"/>
        <dbReference type="ChEBI" id="CHEBI:57762"/>
        <dbReference type="EC" id="2.6.1.42"/>
    </reaction>
</comment>
<evidence type="ECO:0000256" key="8">
    <source>
        <dbReference type="ARBA" id="ARBA00023304"/>
    </source>
</evidence>
<keyword evidence="13" id="KW-1185">Reference proteome</keyword>
<accession>A0A0F3ITI8</accession>
<dbReference type="InterPro" id="IPR043131">
    <property type="entry name" value="BCAT-like_N"/>
</dbReference>
<evidence type="ECO:0000256" key="3">
    <source>
        <dbReference type="ARBA" id="ARBA00004931"/>
    </source>
</evidence>
<gene>
    <name evidence="12" type="ORF">VZ95_07625</name>
</gene>
<evidence type="ECO:0000256" key="10">
    <source>
        <dbReference type="ARBA" id="ARBA00048798"/>
    </source>
</evidence>
<dbReference type="InterPro" id="IPR001544">
    <property type="entry name" value="Aminotrans_IV"/>
</dbReference>
<sequence length="282" mass="31119">MRTITYLDGTWSEGNTPLMGASTQAGWLGHTVFDGARAFGGLIPDLDLHCERVIRSAKAMAMEPPVTSGEIYDMAKEGIRRFPAGAELYIRPMFWMEDGLMVLKPESTRFALVIQEIPLPPGEKGFSATLSHFRRPSPEIAPTAAKASCLYPQATLALREAIGRGFENAVMCDIMGNVAEFTGSNILLGVNGELHTPTPNGSLLNGITRQRVIAVLRDAGVSVVERAIRPQEVREADEIISTGNYAKVQYINRYEDRDLQPGPLFRKARELYFKYAEGQKLD</sequence>
<evidence type="ECO:0000256" key="5">
    <source>
        <dbReference type="ARBA" id="ARBA00009320"/>
    </source>
</evidence>
<evidence type="ECO:0000256" key="11">
    <source>
        <dbReference type="ARBA" id="ARBA00049229"/>
    </source>
</evidence>
<evidence type="ECO:0000256" key="4">
    <source>
        <dbReference type="ARBA" id="ARBA00005072"/>
    </source>
</evidence>
<dbReference type="Gene3D" id="3.20.10.10">
    <property type="entry name" value="D-amino Acid Aminotransferase, subunit A, domain 2"/>
    <property type="match status" value="1"/>
</dbReference>
<evidence type="ECO:0000256" key="9">
    <source>
        <dbReference type="ARBA" id="ARBA00048212"/>
    </source>
</evidence>
<comment type="catalytic activity">
    <reaction evidence="10">
        <text>L-isoleucine + 2-oxoglutarate = (S)-3-methyl-2-oxopentanoate + L-glutamate</text>
        <dbReference type="Rhea" id="RHEA:24801"/>
        <dbReference type="ChEBI" id="CHEBI:16810"/>
        <dbReference type="ChEBI" id="CHEBI:29985"/>
        <dbReference type="ChEBI" id="CHEBI:35146"/>
        <dbReference type="ChEBI" id="CHEBI:58045"/>
        <dbReference type="EC" id="2.6.1.42"/>
    </reaction>
</comment>
<keyword evidence="8" id="KW-0028">Amino-acid biosynthesis</keyword>
<dbReference type="InterPro" id="IPR036038">
    <property type="entry name" value="Aminotransferase-like"/>
</dbReference>
<comment type="similarity">
    <text evidence="5">Belongs to the class-IV pyridoxal-phosphate-dependent aminotransferase family.</text>
</comment>